<accession>A0ABN0MQX0</accession>
<dbReference type="RefSeq" id="WP_014945589.1">
    <property type="nucleotide sequence ID" value="NZ_KE356190.1"/>
</dbReference>
<evidence type="ECO:0000256" key="1">
    <source>
        <dbReference type="SAM" id="MobiDB-lite"/>
    </source>
</evidence>
<sequence>MLSLSSSCNTPGLQTAVSQQNQNTLDPGPKKIIKLSRKIEGFLEKHKPPASTCYLANPISSSRVQILGEASCSREVTATLGQQNYPPQGPLVRSSADNFYFDVKEYSTIHGTACTALSLLKTDVRSGIKRRLPIIPGATKQKMQRFCPTSIEESDRQAVRVEKRTRDMLFIAQKVRQYNIFEDRCGAVLDLWHVAPTDTNPKDAQKIWIKTPDGYKSPFCYAKCLNYARTIRCYRTTAPSRGSFLLDENQGSILASSVAYTLGAIFRHSRFKNILLEKETLNNGEAIYVADSVLVQIILLISLVARNAHPYARDVKPEAIFSEDEKNVITLASNIFREQVLGKIPSNKDEAEVSETKPLEFSVASKNSDPWRQSKLDQLSSSNVQEDNFDDFAGEEGEAITPHTAERLLAISSSILNPSPLTEAPPLTPTPGSSPQYLTPSPHGEDDYTFDIDSSPLTEAPPLTPAPGFSPQYLYSPLADAPLLTPAPGFSPQYVSTPIHDDEHDRTSDVNSSSLTDAPPLTPAPGFYPQHASSPLHDDENDRSFDVNSSPLTDAPPLTPSPTPRSNIYRWYP</sequence>
<evidence type="ECO:0000313" key="3">
    <source>
        <dbReference type="Proteomes" id="UP000014627"/>
    </source>
</evidence>
<dbReference type="EMBL" id="ATLC01000043">
    <property type="protein sequence ID" value="EPJ28973.1"/>
    <property type="molecule type" value="Genomic_DNA"/>
</dbReference>
<feature type="region of interest" description="Disordered" evidence="1">
    <location>
        <begin position="1"/>
        <end position="29"/>
    </location>
</feature>
<reference evidence="2 3" key="1">
    <citation type="submission" date="2013-04" db="EMBL/GenBank/DDBJ databases">
        <title>Genome sequence of Chlamydia psittaci 99DC5.</title>
        <authorList>
            <person name="Huot-Creasy H."/>
            <person name="McCracken C.L."/>
            <person name="Humphries M."/>
            <person name="Sachse K."/>
            <person name="Laroucau K."/>
            <person name="Bavoil P."/>
            <person name="Myers G.S."/>
        </authorList>
    </citation>
    <scope>NUCLEOTIDE SEQUENCE [LARGE SCALE GENOMIC DNA]</scope>
    <source>
        <strain evidence="2 3">99DC5</strain>
    </source>
</reference>
<name>A0ABN0MQX0_CHLPS</name>
<gene>
    <name evidence="2" type="ORF">CP99DC5_0083</name>
</gene>
<feature type="region of interest" description="Disordered" evidence="1">
    <location>
        <begin position="489"/>
        <end position="573"/>
    </location>
</feature>
<dbReference type="Proteomes" id="UP000014627">
    <property type="component" value="Unassembled WGS sequence"/>
</dbReference>
<feature type="compositionally biased region" description="Polar residues" evidence="1">
    <location>
        <begin position="1"/>
        <end position="25"/>
    </location>
</feature>
<protein>
    <submittedName>
        <fullName evidence="2">Uncharacterized protein</fullName>
    </submittedName>
</protein>
<feature type="compositionally biased region" description="Basic and acidic residues" evidence="1">
    <location>
        <begin position="499"/>
        <end position="508"/>
    </location>
</feature>
<feature type="region of interest" description="Disordered" evidence="1">
    <location>
        <begin position="416"/>
        <end position="465"/>
    </location>
</feature>
<comment type="caution">
    <text evidence="2">The sequence shown here is derived from an EMBL/GenBank/DDBJ whole genome shotgun (WGS) entry which is preliminary data.</text>
</comment>
<feature type="compositionally biased region" description="Basic and acidic residues" evidence="1">
    <location>
        <begin position="536"/>
        <end position="545"/>
    </location>
</feature>
<evidence type="ECO:0000313" key="2">
    <source>
        <dbReference type="EMBL" id="EPJ28973.1"/>
    </source>
</evidence>
<proteinExistence type="predicted"/>
<keyword evidence="3" id="KW-1185">Reference proteome</keyword>
<organism evidence="2 3">
    <name type="scientific">Chlamydia psittaci 99DC5</name>
    <dbReference type="NCBI Taxonomy" id="1112251"/>
    <lineage>
        <taxon>Bacteria</taxon>
        <taxon>Pseudomonadati</taxon>
        <taxon>Chlamydiota</taxon>
        <taxon>Chlamydiia</taxon>
        <taxon>Chlamydiales</taxon>
        <taxon>Chlamydiaceae</taxon>
        <taxon>Chlamydia/Chlamydophila group</taxon>
        <taxon>Chlamydia</taxon>
    </lineage>
</organism>